<feature type="region of interest" description="Disordered" evidence="5">
    <location>
        <begin position="50"/>
        <end position="71"/>
    </location>
</feature>
<evidence type="ECO:0000256" key="4">
    <source>
        <dbReference type="PROSITE-ProRule" id="PRU00834"/>
    </source>
</evidence>
<dbReference type="EMBL" id="OZ037951">
    <property type="protein sequence ID" value="CAL1715148.1"/>
    <property type="molecule type" value="Genomic_DNA"/>
</dbReference>
<protein>
    <recommendedName>
        <fullName evidence="6">DNL-type domain-containing protein</fullName>
    </recommendedName>
</protein>
<gene>
    <name evidence="7" type="ORF">GFSPODELE1_LOCUS10086</name>
</gene>
<evidence type="ECO:0000256" key="3">
    <source>
        <dbReference type="ARBA" id="ARBA00022833"/>
    </source>
</evidence>
<dbReference type="Pfam" id="PF05180">
    <property type="entry name" value="zf-DNL"/>
    <property type="match status" value="1"/>
</dbReference>
<dbReference type="Proteomes" id="UP001497453">
    <property type="component" value="Chromosome 8"/>
</dbReference>
<dbReference type="PANTHER" id="PTHR20922">
    <property type="entry name" value="DNL-TYPE ZINC FINGER PROTEIN"/>
    <property type="match status" value="1"/>
</dbReference>
<evidence type="ECO:0000256" key="5">
    <source>
        <dbReference type="SAM" id="MobiDB-lite"/>
    </source>
</evidence>
<evidence type="ECO:0000259" key="6">
    <source>
        <dbReference type="PROSITE" id="PS51501"/>
    </source>
</evidence>
<dbReference type="InterPro" id="IPR024158">
    <property type="entry name" value="Mt_import_TIM15"/>
</dbReference>
<keyword evidence="1" id="KW-0479">Metal-binding</keyword>
<dbReference type="InterPro" id="IPR007853">
    <property type="entry name" value="Znf_DNL-typ"/>
</dbReference>
<feature type="compositionally biased region" description="Polar residues" evidence="5">
    <location>
        <begin position="50"/>
        <end position="63"/>
    </location>
</feature>
<evidence type="ECO:0000256" key="1">
    <source>
        <dbReference type="ARBA" id="ARBA00022723"/>
    </source>
</evidence>
<keyword evidence="2 4" id="KW-0863">Zinc-finger</keyword>
<keyword evidence="3" id="KW-0862">Zinc</keyword>
<accession>A0ABP1E6W8</accession>
<feature type="domain" description="DNL-type" evidence="6">
    <location>
        <begin position="78"/>
        <end position="169"/>
    </location>
</feature>
<dbReference type="PROSITE" id="PS51501">
    <property type="entry name" value="ZF_DNL"/>
    <property type="match status" value="1"/>
</dbReference>
<sequence>MAGLSTFRQALSLSTKPHIMARQTSTFRLSSTHPLLWRNSRLAQKRLISWTTPRSNSSNSPLASNEPKPKTKLSFQAEPRLQISFTCTVKDCDTRSTHEFTKRSYTSGIVIVECPGCKNRHLIADHIGWFKESTQDGRLKTVEDLVQAKGEKVKRGRVDGSGVIEYSPE</sequence>
<reference evidence="8" key="1">
    <citation type="submission" date="2024-04" db="EMBL/GenBank/DDBJ databases">
        <authorList>
            <person name="Shaw F."/>
            <person name="Minotto A."/>
        </authorList>
    </citation>
    <scope>NUCLEOTIDE SEQUENCE [LARGE SCALE GENOMIC DNA]</scope>
</reference>
<evidence type="ECO:0000313" key="8">
    <source>
        <dbReference type="Proteomes" id="UP001497453"/>
    </source>
</evidence>
<dbReference type="PANTHER" id="PTHR20922:SF13">
    <property type="entry name" value="DNL-TYPE ZINC FINGER PROTEIN"/>
    <property type="match status" value="1"/>
</dbReference>
<proteinExistence type="predicted"/>
<name>A0ABP1E6W8_9APHY</name>
<keyword evidence="8" id="KW-1185">Reference proteome</keyword>
<evidence type="ECO:0000313" key="7">
    <source>
        <dbReference type="EMBL" id="CAL1715148.1"/>
    </source>
</evidence>
<evidence type="ECO:0000256" key="2">
    <source>
        <dbReference type="ARBA" id="ARBA00022771"/>
    </source>
</evidence>
<organism evidence="7 8">
    <name type="scientific">Somion occarium</name>
    <dbReference type="NCBI Taxonomy" id="3059160"/>
    <lineage>
        <taxon>Eukaryota</taxon>
        <taxon>Fungi</taxon>
        <taxon>Dikarya</taxon>
        <taxon>Basidiomycota</taxon>
        <taxon>Agaricomycotina</taxon>
        <taxon>Agaricomycetes</taxon>
        <taxon>Polyporales</taxon>
        <taxon>Cerrenaceae</taxon>
        <taxon>Somion</taxon>
    </lineage>
</organism>